<dbReference type="EMBL" id="CAWYQH010000001">
    <property type="protein sequence ID" value="CAK8671696.1"/>
    <property type="molecule type" value="Genomic_DNA"/>
</dbReference>
<comment type="caution">
    <text evidence="10">The sequence shown here is derived from an EMBL/GenBank/DDBJ whole genome shotgun (WGS) entry which is preliminary data.</text>
</comment>
<keyword evidence="3 9" id="KW-0813">Transport</keyword>
<comment type="function">
    <text evidence="1 9">May be involved in fusion of retrograde transport vesicles derived from an endocytic compartment with the Golgi complex.</text>
</comment>
<feature type="transmembrane region" description="Helical" evidence="9">
    <location>
        <begin position="85"/>
        <end position="106"/>
    </location>
</feature>
<gene>
    <name evidence="10" type="ORF">CVLEPA_LOCUS740</name>
</gene>
<dbReference type="InterPro" id="IPR011691">
    <property type="entry name" value="Vesicle_transpt_SFT2"/>
</dbReference>
<evidence type="ECO:0000256" key="1">
    <source>
        <dbReference type="ARBA" id="ARBA00003566"/>
    </source>
</evidence>
<evidence type="ECO:0000256" key="3">
    <source>
        <dbReference type="ARBA" id="ARBA00022448"/>
    </source>
</evidence>
<dbReference type="InterPro" id="IPR007305">
    <property type="entry name" value="Vesicle_transpt_Got1/SFT2"/>
</dbReference>
<protein>
    <recommendedName>
        <fullName evidence="9">Vesicle transport protein</fullName>
    </recommendedName>
</protein>
<evidence type="ECO:0000256" key="4">
    <source>
        <dbReference type="ARBA" id="ARBA00022692"/>
    </source>
</evidence>
<keyword evidence="5 9" id="KW-0653">Protein transport</keyword>
<evidence type="ECO:0000313" key="11">
    <source>
        <dbReference type="Proteomes" id="UP001642483"/>
    </source>
</evidence>
<organism evidence="10 11">
    <name type="scientific">Clavelina lepadiformis</name>
    <name type="common">Light-bulb sea squirt</name>
    <name type="synonym">Ascidia lepadiformis</name>
    <dbReference type="NCBI Taxonomy" id="159417"/>
    <lineage>
        <taxon>Eukaryota</taxon>
        <taxon>Metazoa</taxon>
        <taxon>Chordata</taxon>
        <taxon>Tunicata</taxon>
        <taxon>Ascidiacea</taxon>
        <taxon>Aplousobranchia</taxon>
        <taxon>Clavelinidae</taxon>
        <taxon>Clavelina</taxon>
    </lineage>
</organism>
<accession>A0ABP0EW96</accession>
<dbReference type="Proteomes" id="UP001642483">
    <property type="component" value="Unassembled WGS sequence"/>
</dbReference>
<dbReference type="PANTHER" id="PTHR23137:SF36">
    <property type="entry name" value="VESICLE TRANSPORT PROTEIN SFT2C"/>
    <property type="match status" value="1"/>
</dbReference>
<feature type="transmembrane region" description="Helical" evidence="9">
    <location>
        <begin position="150"/>
        <end position="169"/>
    </location>
</feature>
<evidence type="ECO:0000256" key="2">
    <source>
        <dbReference type="ARBA" id="ARBA00004141"/>
    </source>
</evidence>
<comment type="similarity">
    <text evidence="8 9">Belongs to the SFT2 family.</text>
</comment>
<dbReference type="Pfam" id="PF04178">
    <property type="entry name" value="Got1"/>
    <property type="match status" value="1"/>
</dbReference>
<keyword evidence="6 9" id="KW-1133">Transmembrane helix</keyword>
<evidence type="ECO:0000256" key="5">
    <source>
        <dbReference type="ARBA" id="ARBA00022927"/>
    </source>
</evidence>
<proteinExistence type="inferred from homology"/>
<dbReference type="PANTHER" id="PTHR23137">
    <property type="entry name" value="VESICLE TRANSPORT PROTEIN-RELATED"/>
    <property type="match status" value="1"/>
</dbReference>
<evidence type="ECO:0000256" key="7">
    <source>
        <dbReference type="ARBA" id="ARBA00023136"/>
    </source>
</evidence>
<evidence type="ECO:0000256" key="8">
    <source>
        <dbReference type="ARBA" id="ARBA00025800"/>
    </source>
</evidence>
<evidence type="ECO:0000256" key="6">
    <source>
        <dbReference type="ARBA" id="ARBA00022989"/>
    </source>
</evidence>
<keyword evidence="4 9" id="KW-0812">Transmembrane</keyword>
<sequence>MAELKAYLAEKNNKKSSSFLGSSAASDGESDTAGLLSWVPTSVNISMPSVFGKNSTENTESSSSSWLGEAKNDPFCPSLSRTQRLFGFAGSIVGGIFCFALASMYAPFLLLKARKFALLYSLGSIFMISSFSFLWGPLNHAKHLLSKDRLPFTIAYFGSLFATLYFAMWLKSSTFTAIAAVIQIIALLWYLISYIPGGQTGLMFISKLFTKTVKRTGLPAMENEER</sequence>
<evidence type="ECO:0000256" key="9">
    <source>
        <dbReference type="RuleBase" id="RU363111"/>
    </source>
</evidence>
<feature type="transmembrane region" description="Helical" evidence="9">
    <location>
        <begin position="175"/>
        <end position="195"/>
    </location>
</feature>
<name>A0ABP0EW96_CLALP</name>
<keyword evidence="7 9" id="KW-0472">Membrane</keyword>
<reference evidence="10 11" key="1">
    <citation type="submission" date="2024-02" db="EMBL/GenBank/DDBJ databases">
        <authorList>
            <person name="Daric V."/>
            <person name="Darras S."/>
        </authorList>
    </citation>
    <scope>NUCLEOTIDE SEQUENCE [LARGE SCALE GENOMIC DNA]</scope>
</reference>
<keyword evidence="11" id="KW-1185">Reference proteome</keyword>
<feature type="transmembrane region" description="Helical" evidence="9">
    <location>
        <begin position="118"/>
        <end position="138"/>
    </location>
</feature>
<comment type="subcellular location">
    <subcellularLocation>
        <location evidence="2 9">Membrane</location>
        <topology evidence="2 9">Multi-pass membrane protein</topology>
    </subcellularLocation>
</comment>
<evidence type="ECO:0000313" key="10">
    <source>
        <dbReference type="EMBL" id="CAK8671696.1"/>
    </source>
</evidence>